<dbReference type="Proteomes" id="UP001152797">
    <property type="component" value="Unassembled WGS sequence"/>
</dbReference>
<feature type="non-terminal residue" evidence="2">
    <location>
        <position position="1255"/>
    </location>
</feature>
<dbReference type="EMBL" id="CAMXCT030002336">
    <property type="protein sequence ID" value="CAL4784802.1"/>
    <property type="molecule type" value="Genomic_DNA"/>
</dbReference>
<dbReference type="InterPro" id="IPR036397">
    <property type="entry name" value="RNaseH_sf"/>
</dbReference>
<dbReference type="Gene3D" id="3.60.10.10">
    <property type="entry name" value="Endonuclease/exonuclease/phosphatase"/>
    <property type="match status" value="1"/>
</dbReference>
<dbReference type="InterPro" id="IPR005135">
    <property type="entry name" value="Endo/exonuclease/phosphatase"/>
</dbReference>
<dbReference type="Gene3D" id="3.30.420.10">
    <property type="entry name" value="Ribonuclease H-like superfamily/Ribonuclease H"/>
    <property type="match status" value="1"/>
</dbReference>
<dbReference type="GO" id="GO:0003676">
    <property type="term" value="F:nucleic acid binding"/>
    <property type="evidence" value="ECO:0007669"/>
    <property type="project" value="InterPro"/>
</dbReference>
<evidence type="ECO:0000313" key="3">
    <source>
        <dbReference type="EMBL" id="CAL1150865.1"/>
    </source>
</evidence>
<dbReference type="EMBL" id="CAMXCT010002336">
    <property type="protein sequence ID" value="CAI3997490.1"/>
    <property type="molecule type" value="Genomic_DNA"/>
</dbReference>
<dbReference type="OrthoDB" id="1421278at2759"/>
<proteinExistence type="predicted"/>
<reference evidence="3" key="2">
    <citation type="submission" date="2024-04" db="EMBL/GenBank/DDBJ databases">
        <authorList>
            <person name="Chen Y."/>
            <person name="Shah S."/>
            <person name="Dougan E. K."/>
            <person name="Thang M."/>
            <person name="Chan C."/>
        </authorList>
    </citation>
    <scope>NUCLEOTIDE SEQUENCE [LARGE SCALE GENOMIC DNA]</scope>
</reference>
<dbReference type="InterPro" id="IPR036691">
    <property type="entry name" value="Endo/exonu/phosph_ase_sf"/>
</dbReference>
<reference evidence="2" key="1">
    <citation type="submission" date="2022-10" db="EMBL/GenBank/DDBJ databases">
        <authorList>
            <person name="Chen Y."/>
            <person name="Dougan E. K."/>
            <person name="Chan C."/>
            <person name="Rhodes N."/>
            <person name="Thang M."/>
        </authorList>
    </citation>
    <scope>NUCLEOTIDE SEQUENCE</scope>
</reference>
<evidence type="ECO:0000313" key="2">
    <source>
        <dbReference type="EMBL" id="CAI3997490.1"/>
    </source>
</evidence>
<comment type="caution">
    <text evidence="2">The sequence shown here is derived from an EMBL/GenBank/DDBJ whole genome shotgun (WGS) entry which is preliminary data.</text>
</comment>
<protein>
    <submittedName>
        <fullName evidence="4">C2H2-type domain-containing protein</fullName>
    </submittedName>
</protein>
<organism evidence="2">
    <name type="scientific">Cladocopium goreaui</name>
    <dbReference type="NCBI Taxonomy" id="2562237"/>
    <lineage>
        <taxon>Eukaryota</taxon>
        <taxon>Sar</taxon>
        <taxon>Alveolata</taxon>
        <taxon>Dinophyceae</taxon>
        <taxon>Suessiales</taxon>
        <taxon>Symbiodiniaceae</taxon>
        <taxon>Cladocopium</taxon>
    </lineage>
</organism>
<dbReference type="AlphaFoldDB" id="A0A9P1G4G3"/>
<dbReference type="PROSITE" id="PS50879">
    <property type="entry name" value="RNASE_H_1"/>
    <property type="match status" value="1"/>
</dbReference>
<dbReference type="Pfam" id="PF03372">
    <property type="entry name" value="Exo_endo_phos"/>
    <property type="match status" value="1"/>
</dbReference>
<sequence length="1255" mass="142869">MHFLQLASRTEKRRCLTVGQVAHTQRPSSQPAATVLHLEDAIPCPPQVKIDFTPVQRILDVINSSTNEFVQDWPIGLEVPQVTQEAIAQLEQLSTEVPIAFHLYTDGSKVQEGAVGAGIVLIIEYQHDFAFGGALGKVVLPDGHAGIGENGAVIWALLWAIQLSNHVWTTFGNVDTHYYFHFDAVNAGYLAGGYFRTRKFPSHRILMRSLAHLIQGRHGLSRMHWRHIKAHTGNPWNELADAIAKFASLHPAQVQDSNLWQTWLQDAEQLRAVQWAWYLEQMHAQSPNVPRFKDGFLECDITQVPVPHSPSQPQLDDPEQVPQKFTVDVTIATANVLTLHHSTDHKQGTSISRQSVLMQQFHEAKCIIVGIQETRHRHLVGLCNPWYHVLGHPASPQGQDGVQLWISHCLPIHPQGPCITKDHIRIVQSSPNLLIVKINLISWKCVIVTGRAPHSGRPRHEATAYWNEISATLARKAAGWPIFFCGDANAHVGDCPTSAIGDHVPAQENQAGEVFHHWLLHNNLKLPATFAESHPGPVHNTYHSPDGQHATRIDYIALPQEIQYHTLNSWVAEDIDLSTHRTDHHAVLCRCTFDIHACLPSKRQSQPKWDSQHLCQQLQNEEVFYTLHSAVVPTPWQADPHTMADNLARQTTAALHQITRHRKHWKRKSHITDATWQLVDLKKLFFKQLRQLKRTQRHTILHACFHSWRSTTSTCTSSTRWNKLHDQAAAHTLRDYKQTAQQALLFRELETNKGWLVEMREDLIWLNSFKPLPFDLPQDRQSWVDAWDALREPDFAWWEPDLTSDLLKSCFAQFAESLHSWARHPTEEDFHNIFFNLFLHMGIPEFKAARIFIAWIETEFQDLHPLMDPDVYAILDACHMSFLDDIHIWQLRARKKALQQCWERLEQGEPKPVRPPAQQSTPHQRCHSIPSTFQALQHAEAARHHWVVVQHPRVETRLGDGPFYIVHLYSGRRRDEDFQHYMQKYLDEGPEQISQSVLVISVDTAISDKMNVHDQRLWHFLLTAARRGLLLALLLGPPCETWSSARFETQMDENGVPLKGPRPLRGTPDSCWGMELLNFKELLQVSVGNSLLLKGLQLCACVAVGGGAVALEHPAPPYQLERPSIWRTAIICLMSGPGMPFRQYTFHQWRHGAAGVKPTTLLYANAAIPQTFAANEQRDLVKPTTPLIGRLADGSFRTSFAKEYPAGMNQSFAESFWKRISHRFQVQGLPFCHEGFPEIAHELALIAASVERDRC</sequence>
<gene>
    <name evidence="2" type="ORF">C1SCF055_LOCUS23866</name>
</gene>
<dbReference type="GO" id="GO:0004523">
    <property type="term" value="F:RNA-DNA hybrid ribonuclease activity"/>
    <property type="evidence" value="ECO:0007669"/>
    <property type="project" value="InterPro"/>
</dbReference>
<dbReference type="InterPro" id="IPR012337">
    <property type="entry name" value="RNaseH-like_sf"/>
</dbReference>
<dbReference type="SUPFAM" id="SSF56219">
    <property type="entry name" value="DNase I-like"/>
    <property type="match status" value="1"/>
</dbReference>
<name>A0A9P1G4G3_9DINO</name>
<evidence type="ECO:0000259" key="1">
    <source>
        <dbReference type="PROSITE" id="PS50879"/>
    </source>
</evidence>
<dbReference type="InterPro" id="IPR002156">
    <property type="entry name" value="RNaseH_domain"/>
</dbReference>
<evidence type="ECO:0000313" key="5">
    <source>
        <dbReference type="Proteomes" id="UP001152797"/>
    </source>
</evidence>
<feature type="domain" description="RNase H type-1" evidence="1">
    <location>
        <begin position="97"/>
        <end position="249"/>
    </location>
</feature>
<accession>A0A9P1G4G3</accession>
<keyword evidence="5" id="KW-1185">Reference proteome</keyword>
<dbReference type="SUPFAM" id="SSF53098">
    <property type="entry name" value="Ribonuclease H-like"/>
    <property type="match status" value="1"/>
</dbReference>
<evidence type="ECO:0000313" key="4">
    <source>
        <dbReference type="EMBL" id="CAL4784802.1"/>
    </source>
</evidence>
<dbReference type="EMBL" id="CAMXCT020002336">
    <property type="protein sequence ID" value="CAL1150865.1"/>
    <property type="molecule type" value="Genomic_DNA"/>
</dbReference>